<dbReference type="AlphaFoldDB" id="A0A0E9Q5Y2"/>
<sequence length="67" mass="7851">MSEVSLRRLQTTALCYSFKCTGHKLNFSQKTKNKQEKNKQTMSCRQPKTQTPVKKRLSLLLFNETDK</sequence>
<name>A0A0E9Q5Y2_ANGAN</name>
<reference evidence="2" key="1">
    <citation type="submission" date="2014-11" db="EMBL/GenBank/DDBJ databases">
        <authorList>
            <person name="Amaro Gonzalez C."/>
        </authorList>
    </citation>
    <scope>NUCLEOTIDE SEQUENCE</scope>
</reference>
<proteinExistence type="predicted"/>
<accession>A0A0E9Q5Y2</accession>
<reference evidence="2" key="2">
    <citation type="journal article" date="2015" name="Fish Shellfish Immunol.">
        <title>Early steps in the European eel (Anguilla anguilla)-Vibrio vulnificus interaction in the gills: Role of the RtxA13 toxin.</title>
        <authorList>
            <person name="Callol A."/>
            <person name="Pajuelo D."/>
            <person name="Ebbesson L."/>
            <person name="Teles M."/>
            <person name="MacKenzie S."/>
            <person name="Amaro C."/>
        </authorList>
    </citation>
    <scope>NUCLEOTIDE SEQUENCE</scope>
</reference>
<organism evidence="2">
    <name type="scientific">Anguilla anguilla</name>
    <name type="common">European freshwater eel</name>
    <name type="synonym">Muraena anguilla</name>
    <dbReference type="NCBI Taxonomy" id="7936"/>
    <lineage>
        <taxon>Eukaryota</taxon>
        <taxon>Metazoa</taxon>
        <taxon>Chordata</taxon>
        <taxon>Craniata</taxon>
        <taxon>Vertebrata</taxon>
        <taxon>Euteleostomi</taxon>
        <taxon>Actinopterygii</taxon>
        <taxon>Neopterygii</taxon>
        <taxon>Teleostei</taxon>
        <taxon>Anguilliformes</taxon>
        <taxon>Anguillidae</taxon>
        <taxon>Anguilla</taxon>
    </lineage>
</organism>
<dbReference type="EMBL" id="GBXM01096301">
    <property type="protein sequence ID" value="JAH12276.1"/>
    <property type="molecule type" value="Transcribed_RNA"/>
</dbReference>
<evidence type="ECO:0000313" key="2">
    <source>
        <dbReference type="EMBL" id="JAH12276.1"/>
    </source>
</evidence>
<feature type="compositionally biased region" description="Polar residues" evidence="1">
    <location>
        <begin position="42"/>
        <end position="51"/>
    </location>
</feature>
<protein>
    <submittedName>
        <fullName evidence="2">Uncharacterized protein</fullName>
    </submittedName>
</protein>
<feature type="region of interest" description="Disordered" evidence="1">
    <location>
        <begin position="29"/>
        <end position="51"/>
    </location>
</feature>
<evidence type="ECO:0000256" key="1">
    <source>
        <dbReference type="SAM" id="MobiDB-lite"/>
    </source>
</evidence>